<dbReference type="Gene3D" id="1.20.140.10">
    <property type="entry name" value="Butyryl-CoA Dehydrogenase, subunit A, domain 3"/>
    <property type="match status" value="1"/>
</dbReference>
<dbReference type="SUPFAM" id="SSF56645">
    <property type="entry name" value="Acyl-CoA dehydrogenase NM domain-like"/>
    <property type="match status" value="1"/>
</dbReference>
<dbReference type="InterPro" id="IPR052904">
    <property type="entry name" value="Acyl-CoA_dehydrogenase-like"/>
</dbReference>
<comment type="similarity">
    <text evidence="1 4">Belongs to the acyl-CoA dehydrogenase family.</text>
</comment>
<feature type="domain" description="Acyl-CoA dehydrogenase/oxidase C-terminal" evidence="5">
    <location>
        <begin position="198"/>
        <end position="270"/>
    </location>
</feature>
<dbReference type="GO" id="GO:0003995">
    <property type="term" value="F:acyl-CoA dehydrogenase activity"/>
    <property type="evidence" value="ECO:0007669"/>
    <property type="project" value="TreeGrafter"/>
</dbReference>
<dbReference type="Pfam" id="PF00441">
    <property type="entry name" value="Acyl-CoA_dh_1"/>
    <property type="match status" value="1"/>
</dbReference>
<dbReference type="PANTHER" id="PTHR42707">
    <property type="entry name" value="ACYL-COA DEHYDROGENASE"/>
    <property type="match status" value="1"/>
</dbReference>
<reference evidence="7 8" key="1">
    <citation type="journal article" date="2018" name="Gigascience">
        <title>Genomes of trombidid mites reveal novel predicted allergens and laterally-transferred genes associated with secondary metabolism.</title>
        <authorList>
            <person name="Dong X."/>
            <person name="Chaisiri K."/>
            <person name="Xia D."/>
            <person name="Armstrong S.D."/>
            <person name="Fang Y."/>
            <person name="Donnelly M.J."/>
            <person name="Kadowaki T."/>
            <person name="McGarry J.W."/>
            <person name="Darby A.C."/>
            <person name="Makepeace B.L."/>
        </authorList>
    </citation>
    <scope>NUCLEOTIDE SEQUENCE [LARGE SCALE GENOMIC DNA]</scope>
    <source>
        <strain evidence="7">UoL-UT</strain>
    </source>
</reference>
<evidence type="ECO:0000256" key="3">
    <source>
        <dbReference type="ARBA" id="ARBA00022827"/>
    </source>
</evidence>
<gene>
    <name evidence="7" type="ORF">B4U80_10053</name>
</gene>
<evidence type="ECO:0000313" key="7">
    <source>
        <dbReference type="EMBL" id="RWS19790.1"/>
    </source>
</evidence>
<dbReference type="STRING" id="299467.A0A443RX07"/>
<accession>A0A443RX07</accession>
<dbReference type="Gene3D" id="2.40.110.20">
    <property type="match status" value="1"/>
</dbReference>
<dbReference type="InterPro" id="IPR009100">
    <property type="entry name" value="AcylCoA_DH/oxidase_NM_dom_sf"/>
</dbReference>
<dbReference type="Proteomes" id="UP000288716">
    <property type="component" value="Unassembled WGS sequence"/>
</dbReference>
<keyword evidence="3 4" id="KW-0274">FAD</keyword>
<sequence length="287" mass="32591">WTCDSWKKQKVISAEEGIVSIAYERKFHEYSRLYQLMKLYLYAPSSGLYSCPLAMTDGLTDSLIKEAYNRLITRDANRFWTSGQWMTEKAGVFGIANGTETIAVPVGNNAYRLYGYKWFSSAADSEITLTLARVSDMEGNFLHGTRGLTLFFLKTRDDNGALNNINVVKLKDKLGTRQLPTAELLLDGTLAYKISEEGRGVASIAHMLHVTRIYNAISAVGGMRRILLYSRDYMHRRKVFGKHLFEIPLHVQTLSRMDVETRASLILLFEVQFLYNLIISVSNVLMC</sequence>
<dbReference type="VEuPathDB" id="VectorBase:LDEU012250"/>
<dbReference type="InterPro" id="IPR006091">
    <property type="entry name" value="Acyl-CoA_Oxase/DH_mid-dom"/>
</dbReference>
<comment type="cofactor">
    <cofactor evidence="4">
        <name>FAD</name>
        <dbReference type="ChEBI" id="CHEBI:57692"/>
    </cofactor>
</comment>
<dbReference type="AlphaFoldDB" id="A0A443RX07"/>
<feature type="non-terminal residue" evidence="7">
    <location>
        <position position="1"/>
    </location>
</feature>
<evidence type="ECO:0000259" key="6">
    <source>
        <dbReference type="Pfam" id="PF02770"/>
    </source>
</evidence>
<evidence type="ECO:0000256" key="1">
    <source>
        <dbReference type="ARBA" id="ARBA00009347"/>
    </source>
</evidence>
<dbReference type="InterPro" id="IPR036250">
    <property type="entry name" value="AcylCo_DH-like_C"/>
</dbReference>
<evidence type="ECO:0000259" key="5">
    <source>
        <dbReference type="Pfam" id="PF00441"/>
    </source>
</evidence>
<protein>
    <submittedName>
        <fullName evidence="7">Isovaleryl-CoA dehydrogenase-like protein</fullName>
    </submittedName>
</protein>
<keyword evidence="8" id="KW-1185">Reference proteome</keyword>
<evidence type="ECO:0000256" key="2">
    <source>
        <dbReference type="ARBA" id="ARBA00022630"/>
    </source>
</evidence>
<keyword evidence="4" id="KW-0560">Oxidoreductase</keyword>
<evidence type="ECO:0000313" key="8">
    <source>
        <dbReference type="Proteomes" id="UP000288716"/>
    </source>
</evidence>
<dbReference type="OrthoDB" id="10251155at2759"/>
<dbReference type="PANTHER" id="PTHR42707:SF2">
    <property type="entry name" value="ACD11 DEHYDROGENASE"/>
    <property type="match status" value="1"/>
</dbReference>
<proteinExistence type="inferred from homology"/>
<dbReference type="InterPro" id="IPR009075">
    <property type="entry name" value="AcylCo_DH/oxidase_C"/>
</dbReference>
<evidence type="ECO:0000256" key="4">
    <source>
        <dbReference type="RuleBase" id="RU362125"/>
    </source>
</evidence>
<dbReference type="EMBL" id="NCKV01022677">
    <property type="protein sequence ID" value="RWS19790.1"/>
    <property type="molecule type" value="Genomic_DNA"/>
</dbReference>
<dbReference type="SUPFAM" id="SSF47203">
    <property type="entry name" value="Acyl-CoA dehydrogenase C-terminal domain-like"/>
    <property type="match status" value="1"/>
</dbReference>
<organism evidence="7 8">
    <name type="scientific">Leptotrombidium deliense</name>
    <dbReference type="NCBI Taxonomy" id="299467"/>
    <lineage>
        <taxon>Eukaryota</taxon>
        <taxon>Metazoa</taxon>
        <taxon>Ecdysozoa</taxon>
        <taxon>Arthropoda</taxon>
        <taxon>Chelicerata</taxon>
        <taxon>Arachnida</taxon>
        <taxon>Acari</taxon>
        <taxon>Acariformes</taxon>
        <taxon>Trombidiformes</taxon>
        <taxon>Prostigmata</taxon>
        <taxon>Anystina</taxon>
        <taxon>Parasitengona</taxon>
        <taxon>Trombiculoidea</taxon>
        <taxon>Trombiculidae</taxon>
        <taxon>Leptotrombidium</taxon>
    </lineage>
</organism>
<feature type="domain" description="Acyl-CoA oxidase/dehydrogenase middle" evidence="6">
    <location>
        <begin position="85"/>
        <end position="187"/>
    </location>
</feature>
<keyword evidence="2 4" id="KW-0285">Flavoprotein</keyword>
<comment type="caution">
    <text evidence="7">The sequence shown here is derived from an EMBL/GenBank/DDBJ whole genome shotgun (WGS) entry which is preliminary data.</text>
</comment>
<name>A0A443RX07_9ACAR</name>
<dbReference type="Pfam" id="PF02770">
    <property type="entry name" value="Acyl-CoA_dh_M"/>
    <property type="match status" value="1"/>
</dbReference>